<evidence type="ECO:0000313" key="3">
    <source>
        <dbReference type="Proteomes" id="UP000018458"/>
    </source>
</evidence>
<feature type="domain" description="Transposase IS4-like" evidence="1">
    <location>
        <begin position="221"/>
        <end position="515"/>
    </location>
</feature>
<dbReference type="OrthoDB" id="6171862at2"/>
<accession>E8LLU5</accession>
<dbReference type="PANTHER" id="PTHR34614:SF2">
    <property type="entry name" value="TRANSPOSASE IS4-LIKE DOMAIN-CONTAINING PROTEIN"/>
    <property type="match status" value="1"/>
</dbReference>
<dbReference type="HOGENOM" id="CLU_031289_3_0_6"/>
<evidence type="ECO:0000313" key="2">
    <source>
        <dbReference type="EMBL" id="EFY06515.1"/>
    </source>
</evidence>
<reference evidence="2 3" key="1">
    <citation type="submission" date="2011-01" db="EMBL/GenBank/DDBJ databases">
        <authorList>
            <person name="Weinstock G."/>
            <person name="Sodergren E."/>
            <person name="Clifton S."/>
            <person name="Fulton L."/>
            <person name="Fulton B."/>
            <person name="Courtney L."/>
            <person name="Fronick C."/>
            <person name="Harrison M."/>
            <person name="Strong C."/>
            <person name="Farmer C."/>
            <person name="Delahaunty K."/>
            <person name="Markovic C."/>
            <person name="Hall O."/>
            <person name="Minx P."/>
            <person name="Tomlinson C."/>
            <person name="Mitreva M."/>
            <person name="Hou S."/>
            <person name="Chen J."/>
            <person name="Wollam A."/>
            <person name="Pepin K.H."/>
            <person name="Johnson M."/>
            <person name="Bhonagiri V."/>
            <person name="Zhang X."/>
            <person name="Suruliraj S."/>
            <person name="Warren W."/>
            <person name="Chinwalla A."/>
            <person name="Mardis E.R."/>
            <person name="Wilson R.K."/>
        </authorList>
    </citation>
    <scope>NUCLEOTIDE SEQUENCE [LARGE SCALE GENOMIC DNA]</scope>
    <source>
        <strain evidence="3">DSM 22608 / JCM 16073 / KCTC 15190 / YIT 12066</strain>
    </source>
</reference>
<dbReference type="PANTHER" id="PTHR34614">
    <property type="match status" value="1"/>
</dbReference>
<dbReference type="AlphaFoldDB" id="E8LLU5"/>
<gene>
    <name evidence="2" type="ORF">HMPREF9444_01718</name>
</gene>
<comment type="caution">
    <text evidence="2">The sequence shown here is derived from an EMBL/GenBank/DDBJ whole genome shotgun (WGS) entry which is preliminary data.</text>
</comment>
<dbReference type="Proteomes" id="UP000018458">
    <property type="component" value="Unassembled WGS sequence"/>
</dbReference>
<dbReference type="GO" id="GO:0004803">
    <property type="term" value="F:transposase activity"/>
    <property type="evidence" value="ECO:0007669"/>
    <property type="project" value="InterPro"/>
</dbReference>
<dbReference type="eggNOG" id="COG5421">
    <property type="taxonomic scope" value="Bacteria"/>
</dbReference>
<name>E8LLU5_SUCHY</name>
<evidence type="ECO:0000259" key="1">
    <source>
        <dbReference type="Pfam" id="PF01609"/>
    </source>
</evidence>
<protein>
    <submittedName>
        <fullName evidence="2">Putative transposase, IS4 family</fullName>
    </submittedName>
</protein>
<proteinExistence type="predicted"/>
<dbReference type="Pfam" id="PF01609">
    <property type="entry name" value="DDE_Tnp_1"/>
    <property type="match status" value="1"/>
</dbReference>
<dbReference type="GO" id="GO:0006313">
    <property type="term" value="P:DNA transposition"/>
    <property type="evidence" value="ECO:0007669"/>
    <property type="project" value="InterPro"/>
</dbReference>
<dbReference type="InterPro" id="IPR002559">
    <property type="entry name" value="Transposase_11"/>
</dbReference>
<keyword evidence="3" id="KW-1185">Reference proteome</keyword>
<dbReference type="GO" id="GO:0003677">
    <property type="term" value="F:DNA binding"/>
    <property type="evidence" value="ECO:0007669"/>
    <property type="project" value="InterPro"/>
</dbReference>
<dbReference type="RefSeq" id="WP_009143883.1">
    <property type="nucleotide sequence ID" value="NZ_GL831046.1"/>
</dbReference>
<dbReference type="EMBL" id="AEVO01000115">
    <property type="protein sequence ID" value="EFY06515.1"/>
    <property type="molecule type" value="Genomic_DNA"/>
</dbReference>
<organism evidence="2 3">
    <name type="scientific">Succinatimonas hippei (strain DSM 22608 / JCM 16073 / KCTC 15190 / YIT 12066)</name>
    <dbReference type="NCBI Taxonomy" id="762983"/>
    <lineage>
        <taxon>Bacteria</taxon>
        <taxon>Pseudomonadati</taxon>
        <taxon>Pseudomonadota</taxon>
        <taxon>Gammaproteobacteria</taxon>
        <taxon>Aeromonadales</taxon>
        <taxon>Succinivibrionaceae</taxon>
        <taxon>Succinatimonas</taxon>
    </lineage>
</organism>
<sequence length="619" mass="71346">MNAPDLGSLLINKSGKFYYLCTYQNVWDPDKKRSFRKKGSTKTIGKILGGSKVGPIEWKESFIALYPELKGLDAKRNEQGKIVFTLKDDPELDDDQPKITVREAMRLKKLQAGATWLLDGIIADTPLVKALERTFSKYKNHLKILSLAYFLILEQRNSMTLYELFARKTRLPYSRPLSKSAVTRIFQSIIPHQIDAFLSTLSSLSAQRDEALNDFATKFWALDSTSFSTYSEHLSKAFYGKNKDGDDLKQLNMLMVVNQKSGEPYFYQMYSGNIPDVFTVKNFLQDSCRMQLGRDVVFVADKGYGCIKNINRFLQTETSFLLNVSTSLSVCKNLFRENRNALKNPINFSSAACGNHCYTVEINWSYPVNYQTDCKRPPHEKARLFVHIYYNPFIRMRAEEILKTNIERTLNAIYSDKELCKEYQEFKDTYLCFNTEKNEYEINLTAYHKELELKGVRFLVSDSVKNPIEAYRAYYDRIEVEKAFNHYKDTLGFNRLRSSDDYSLEGRVFVQFIATSIAIMLRKKIAKIADKGFRAAYDSDQKLLKTLSSIEVTQYEHGSYFSPIVKNLAEIYNKLGVLPPEDAPKTNSDKSIDEEDAEIMPELMEGYAEPDDDIDVLTR</sequence>